<accession>A4BDJ6</accession>
<dbReference type="Proteomes" id="UP000005953">
    <property type="component" value="Unassembled WGS sequence"/>
</dbReference>
<dbReference type="STRING" id="314283.MED297_06309"/>
<feature type="transmembrane region" description="Helical" evidence="1">
    <location>
        <begin position="31"/>
        <end position="52"/>
    </location>
</feature>
<dbReference type="EMBL" id="AAOE01000007">
    <property type="protein sequence ID" value="EAR09940.1"/>
    <property type="molecule type" value="Genomic_DNA"/>
</dbReference>
<gene>
    <name evidence="2" type="ORF">MED297_06309</name>
</gene>
<sequence length="102" mass="11481">MTTLALSPSLALAGWMHPASGYGHMGGVAGWGMMLIMPILWIGLLFLLIWAIRSVFERRSTSDEKPKQQARDLVRERYARGEISAEELHERLDILDRSQASD</sequence>
<evidence type="ECO:0000313" key="2">
    <source>
        <dbReference type="EMBL" id="EAR09940.1"/>
    </source>
</evidence>
<reference evidence="2 3" key="1">
    <citation type="submission" date="2006-02" db="EMBL/GenBank/DDBJ databases">
        <authorList>
            <person name="Pinhassi J."/>
            <person name="Pedros-Alio C."/>
            <person name="Ferriera S."/>
            <person name="Johnson J."/>
            <person name="Kravitz S."/>
            <person name="Halpern A."/>
            <person name="Remington K."/>
            <person name="Beeson K."/>
            <person name="Tran B."/>
            <person name="Rogers Y.-H."/>
            <person name="Friedman R."/>
            <person name="Venter J.C."/>
        </authorList>
    </citation>
    <scope>NUCLEOTIDE SEQUENCE [LARGE SCALE GENOMIC DNA]</scope>
    <source>
        <strain evidence="2 3">MED297</strain>
    </source>
</reference>
<comment type="caution">
    <text evidence="2">The sequence shown here is derived from an EMBL/GenBank/DDBJ whole genome shotgun (WGS) entry which is preliminary data.</text>
</comment>
<keyword evidence="1" id="KW-0472">Membrane</keyword>
<evidence type="ECO:0000313" key="3">
    <source>
        <dbReference type="Proteomes" id="UP000005953"/>
    </source>
</evidence>
<keyword evidence="1" id="KW-0812">Transmembrane</keyword>
<keyword evidence="3" id="KW-1185">Reference proteome</keyword>
<keyword evidence="1" id="KW-1133">Transmembrane helix</keyword>
<dbReference type="AlphaFoldDB" id="A4BDJ6"/>
<organism evidence="2 3">
    <name type="scientific">Reinekea blandensis MED297</name>
    <dbReference type="NCBI Taxonomy" id="314283"/>
    <lineage>
        <taxon>Bacteria</taxon>
        <taxon>Pseudomonadati</taxon>
        <taxon>Pseudomonadota</taxon>
        <taxon>Gammaproteobacteria</taxon>
        <taxon>Oceanospirillales</taxon>
        <taxon>Saccharospirillaceae</taxon>
        <taxon>Reinekea</taxon>
    </lineage>
</organism>
<dbReference type="HOGENOM" id="CLU_2275163_0_0_6"/>
<proteinExistence type="predicted"/>
<name>A4BDJ6_9GAMM</name>
<evidence type="ECO:0008006" key="4">
    <source>
        <dbReference type="Google" id="ProtNLM"/>
    </source>
</evidence>
<evidence type="ECO:0000256" key="1">
    <source>
        <dbReference type="SAM" id="Phobius"/>
    </source>
</evidence>
<protein>
    <recommendedName>
        <fullName evidence="4">SHOCT domain-containing protein</fullName>
    </recommendedName>
</protein>